<dbReference type="KEGG" id="ttr:Tter_1030"/>
<dbReference type="STRING" id="525904.Tter_1030"/>
<dbReference type="eggNOG" id="COG0745">
    <property type="taxonomic scope" value="Bacteria"/>
</dbReference>
<accession>D1CG90</accession>
<dbReference type="PANTHER" id="PTHR44591:SF3">
    <property type="entry name" value="RESPONSE REGULATORY DOMAIN-CONTAINING PROTEIN"/>
    <property type="match status" value="1"/>
</dbReference>
<reference evidence="5" key="1">
    <citation type="journal article" date="2010" name="Stand. Genomic Sci.">
        <title>Complete genome sequence of 'Thermobaculum terrenum' type strain (YNP1).</title>
        <authorList>
            <person name="Kiss H."/>
            <person name="Cleland D."/>
            <person name="Lapidus A."/>
            <person name="Lucas S."/>
            <person name="Glavina Del Rio T."/>
            <person name="Nolan M."/>
            <person name="Tice H."/>
            <person name="Han C."/>
            <person name="Goodwin L."/>
            <person name="Pitluck S."/>
            <person name="Liolios K."/>
            <person name="Ivanova N."/>
            <person name="Mavromatis K."/>
            <person name="Ovchinnikova G."/>
            <person name="Pati A."/>
            <person name="Chen A."/>
            <person name="Palaniappan K."/>
            <person name="Land M."/>
            <person name="Hauser L."/>
            <person name="Chang Y."/>
            <person name="Jeffries C."/>
            <person name="Lu M."/>
            <person name="Brettin T."/>
            <person name="Detter J."/>
            <person name="Goker M."/>
            <person name="Tindall B."/>
            <person name="Beck B."/>
            <person name="McDermott T."/>
            <person name="Woyke T."/>
            <person name="Bristow J."/>
            <person name="Eisen J."/>
            <person name="Markowitz V."/>
            <person name="Hugenholtz P."/>
            <person name="Kyrpides N."/>
            <person name="Klenk H."/>
            <person name="Cheng J."/>
        </authorList>
    </citation>
    <scope>NUCLEOTIDE SEQUENCE [LARGE SCALE GENOMIC DNA]</scope>
    <source>
        <strain evidence="5">ATCC BAA-798 / YNP1</strain>
    </source>
</reference>
<feature type="modified residue" description="4-aspartylphosphate" evidence="2">
    <location>
        <position position="49"/>
    </location>
</feature>
<dbReference type="OrthoDB" id="9786548at2"/>
<evidence type="ECO:0000313" key="5">
    <source>
        <dbReference type="Proteomes" id="UP000000323"/>
    </source>
</evidence>
<dbReference type="InterPro" id="IPR011006">
    <property type="entry name" value="CheY-like_superfamily"/>
</dbReference>
<gene>
    <name evidence="4" type="ordered locus">Tter_1030</name>
</gene>
<feature type="domain" description="Response regulatory" evidence="3">
    <location>
        <begin position="1"/>
        <end position="116"/>
    </location>
</feature>
<evidence type="ECO:0000256" key="1">
    <source>
        <dbReference type="ARBA" id="ARBA00022553"/>
    </source>
</evidence>
<evidence type="ECO:0000259" key="3">
    <source>
        <dbReference type="PROSITE" id="PS50110"/>
    </source>
</evidence>
<dbReference type="InterPro" id="IPR001789">
    <property type="entry name" value="Sig_transdc_resp-reg_receiver"/>
</dbReference>
<dbReference type="Pfam" id="PF00072">
    <property type="entry name" value="Response_reg"/>
    <property type="match status" value="1"/>
</dbReference>
<keyword evidence="1 2" id="KW-0597">Phosphoprotein</keyword>
<sequence length="117" mass="13168">MVVIVDDEPEMRELLVEMLDREDIEALAVDPSNSMEAIRRLQPEVVLLDITMPSISGYDILENIRSDPLLCDTFVIMVTGLAGIEEVAAGLERGADDYITKPFSMEELVVRVRRGFR</sequence>
<dbReference type="EMBL" id="CP001825">
    <property type="protein sequence ID" value="ACZ41946.1"/>
    <property type="molecule type" value="Genomic_DNA"/>
</dbReference>
<keyword evidence="5" id="KW-1185">Reference proteome</keyword>
<dbReference type="SUPFAM" id="SSF52172">
    <property type="entry name" value="CheY-like"/>
    <property type="match status" value="1"/>
</dbReference>
<organism evidence="4 5">
    <name type="scientific">Thermobaculum terrenum (strain ATCC BAA-798 / CCMEE 7001 / YNP1)</name>
    <dbReference type="NCBI Taxonomy" id="525904"/>
    <lineage>
        <taxon>Bacteria</taxon>
        <taxon>Bacillati</taxon>
        <taxon>Chloroflexota</taxon>
        <taxon>Chloroflexia</taxon>
        <taxon>Candidatus Thermobaculales</taxon>
        <taxon>Candidatus Thermobaculaceae</taxon>
        <taxon>Thermobaculum</taxon>
    </lineage>
</organism>
<dbReference type="Gene3D" id="3.40.50.2300">
    <property type="match status" value="1"/>
</dbReference>
<proteinExistence type="predicted"/>
<evidence type="ECO:0000256" key="2">
    <source>
        <dbReference type="PROSITE-ProRule" id="PRU00169"/>
    </source>
</evidence>
<dbReference type="Proteomes" id="UP000000323">
    <property type="component" value="Chromosome 1"/>
</dbReference>
<dbReference type="SMART" id="SM00448">
    <property type="entry name" value="REC"/>
    <property type="match status" value="1"/>
</dbReference>
<dbReference type="PANTHER" id="PTHR44591">
    <property type="entry name" value="STRESS RESPONSE REGULATOR PROTEIN 1"/>
    <property type="match status" value="1"/>
</dbReference>
<dbReference type="InterPro" id="IPR050595">
    <property type="entry name" value="Bact_response_regulator"/>
</dbReference>
<name>D1CG90_THET1</name>
<dbReference type="RefSeq" id="WP_012874981.1">
    <property type="nucleotide sequence ID" value="NC_013525.1"/>
</dbReference>
<protein>
    <submittedName>
        <fullName evidence="4">Response regulator receiver protein</fullName>
    </submittedName>
</protein>
<dbReference type="HOGENOM" id="CLU_000445_69_17_0"/>
<dbReference type="GO" id="GO:0000160">
    <property type="term" value="P:phosphorelay signal transduction system"/>
    <property type="evidence" value="ECO:0007669"/>
    <property type="project" value="InterPro"/>
</dbReference>
<dbReference type="PROSITE" id="PS50110">
    <property type="entry name" value="RESPONSE_REGULATORY"/>
    <property type="match status" value="1"/>
</dbReference>
<evidence type="ECO:0000313" key="4">
    <source>
        <dbReference type="EMBL" id="ACZ41946.1"/>
    </source>
</evidence>
<dbReference type="AlphaFoldDB" id="D1CG90"/>